<comment type="caution">
    <text evidence="1">The sequence shown here is derived from an EMBL/GenBank/DDBJ whole genome shotgun (WGS) entry which is preliminary data.</text>
</comment>
<accession>A0ABN7VTR8</accession>
<dbReference type="Proteomes" id="UP000789901">
    <property type="component" value="Unassembled WGS sequence"/>
</dbReference>
<protein>
    <submittedName>
        <fullName evidence="1">44070_t:CDS:1</fullName>
    </submittedName>
</protein>
<keyword evidence="2" id="KW-1185">Reference proteome</keyword>
<feature type="non-terminal residue" evidence="1">
    <location>
        <position position="1"/>
    </location>
</feature>
<name>A0ABN7VTR8_GIGMA</name>
<dbReference type="EMBL" id="CAJVQB010021650">
    <property type="protein sequence ID" value="CAG8797674.1"/>
    <property type="molecule type" value="Genomic_DNA"/>
</dbReference>
<sequence length="39" mass="4270">VYLKIQNIANQKALPVPKEVIAKKKMGNVEALAPNLLDP</sequence>
<reference evidence="1 2" key="1">
    <citation type="submission" date="2021-06" db="EMBL/GenBank/DDBJ databases">
        <authorList>
            <person name="Kallberg Y."/>
            <person name="Tangrot J."/>
            <person name="Rosling A."/>
        </authorList>
    </citation>
    <scope>NUCLEOTIDE SEQUENCE [LARGE SCALE GENOMIC DNA]</scope>
    <source>
        <strain evidence="1 2">120-4 pot B 10/14</strain>
    </source>
</reference>
<gene>
    <name evidence="1" type="ORF">GMARGA_LOCUS22442</name>
</gene>
<evidence type="ECO:0000313" key="1">
    <source>
        <dbReference type="EMBL" id="CAG8797674.1"/>
    </source>
</evidence>
<organism evidence="1 2">
    <name type="scientific">Gigaspora margarita</name>
    <dbReference type="NCBI Taxonomy" id="4874"/>
    <lineage>
        <taxon>Eukaryota</taxon>
        <taxon>Fungi</taxon>
        <taxon>Fungi incertae sedis</taxon>
        <taxon>Mucoromycota</taxon>
        <taxon>Glomeromycotina</taxon>
        <taxon>Glomeromycetes</taxon>
        <taxon>Diversisporales</taxon>
        <taxon>Gigasporaceae</taxon>
        <taxon>Gigaspora</taxon>
    </lineage>
</organism>
<evidence type="ECO:0000313" key="2">
    <source>
        <dbReference type="Proteomes" id="UP000789901"/>
    </source>
</evidence>
<proteinExistence type="predicted"/>